<dbReference type="GO" id="GO:0005694">
    <property type="term" value="C:chromosome"/>
    <property type="evidence" value="ECO:0007669"/>
    <property type="project" value="UniProtKB-SubCell"/>
</dbReference>
<dbReference type="STRING" id="121224.E0VSB9"/>
<dbReference type="Gene3D" id="2.170.270.10">
    <property type="entry name" value="SET domain"/>
    <property type="match status" value="2"/>
</dbReference>
<dbReference type="InterPro" id="IPR041291">
    <property type="entry name" value="TUDOR_5"/>
</dbReference>
<comment type="subcellular location">
    <subcellularLocation>
        <location evidence="2">Chromosome</location>
    </subcellularLocation>
    <subcellularLocation>
        <location evidence="1">Nucleus</location>
    </subcellularLocation>
</comment>
<dbReference type="InterPro" id="IPR041292">
    <property type="entry name" value="Tudor_4"/>
</dbReference>
<evidence type="ECO:0000256" key="11">
    <source>
        <dbReference type="ARBA" id="ARBA00022853"/>
    </source>
</evidence>
<dbReference type="EMBL" id="DS235748">
    <property type="protein sequence ID" value="EEB16275.1"/>
    <property type="molecule type" value="Genomic_DNA"/>
</dbReference>
<dbReference type="InterPro" id="IPR001739">
    <property type="entry name" value="Methyl_CpG_DNA-bd"/>
</dbReference>
<evidence type="ECO:0000313" key="24">
    <source>
        <dbReference type="Proteomes" id="UP000009046"/>
    </source>
</evidence>
<dbReference type="KEGG" id="phu:Phum_PHUM415050"/>
<dbReference type="SMART" id="SM00391">
    <property type="entry name" value="MBD"/>
    <property type="match status" value="1"/>
</dbReference>
<evidence type="ECO:0000313" key="22">
    <source>
        <dbReference type="EMBL" id="EEB16275.1"/>
    </source>
</evidence>
<evidence type="ECO:0000256" key="17">
    <source>
        <dbReference type="SAM" id="MobiDB-lite"/>
    </source>
</evidence>
<dbReference type="SMART" id="SM00317">
    <property type="entry name" value="SET"/>
    <property type="match status" value="1"/>
</dbReference>
<evidence type="ECO:0000259" key="18">
    <source>
        <dbReference type="PROSITE" id="PS50280"/>
    </source>
</evidence>
<evidence type="ECO:0000256" key="3">
    <source>
        <dbReference type="ARBA" id="ARBA00022454"/>
    </source>
</evidence>
<evidence type="ECO:0000259" key="21">
    <source>
        <dbReference type="PROSITE" id="PS50982"/>
    </source>
</evidence>
<dbReference type="GO" id="GO:0008270">
    <property type="term" value="F:zinc ion binding"/>
    <property type="evidence" value="ECO:0007669"/>
    <property type="project" value="InterPro"/>
</dbReference>
<reference evidence="23" key="3">
    <citation type="submission" date="2020-05" db="UniProtKB">
        <authorList>
            <consortium name="EnsemblMetazoa"/>
        </authorList>
    </citation>
    <scope>IDENTIFICATION</scope>
    <source>
        <strain evidence="23">USDA</strain>
    </source>
</reference>
<dbReference type="CDD" id="cd21181">
    <property type="entry name" value="Tudor_SETDB1_rpt2"/>
    <property type="match status" value="1"/>
</dbReference>
<dbReference type="Gene3D" id="2.30.30.140">
    <property type="match status" value="2"/>
</dbReference>
<keyword evidence="3" id="KW-0158">Chromosome</keyword>
<keyword evidence="5 22" id="KW-0489">Methyltransferase</keyword>
<dbReference type="PROSITE" id="PS50280">
    <property type="entry name" value="SET"/>
    <property type="match status" value="1"/>
</dbReference>
<dbReference type="FunCoup" id="E0VSB9">
    <property type="interactions" value="1513"/>
</dbReference>
<evidence type="ECO:0000256" key="12">
    <source>
        <dbReference type="ARBA" id="ARBA00023015"/>
    </source>
</evidence>
<evidence type="ECO:0000256" key="6">
    <source>
        <dbReference type="ARBA" id="ARBA00022679"/>
    </source>
</evidence>
<dbReference type="EC" id="2.1.1.43" evidence="22"/>
<dbReference type="InterPro" id="IPR051516">
    <property type="entry name" value="SETDB_methyltransferase"/>
</dbReference>
<reference evidence="22" key="2">
    <citation type="submission" date="2007-04" db="EMBL/GenBank/DDBJ databases">
        <title>The genome of the human body louse.</title>
        <authorList>
            <consortium name="The Human Body Louse Genome Consortium"/>
            <person name="Kirkness E."/>
            <person name="Walenz B."/>
            <person name="Hass B."/>
            <person name="Bruggner R."/>
            <person name="Strausberg R."/>
        </authorList>
    </citation>
    <scope>NUCLEOTIDE SEQUENCE</scope>
    <source>
        <strain evidence="22">USDA</strain>
    </source>
</reference>
<dbReference type="OMA" id="LLCCDCE"/>
<dbReference type="PANTHER" id="PTHR46024">
    <property type="entry name" value="HISTONE-LYSINE N-METHYLTRANSFERASE EGGLESS"/>
    <property type="match status" value="1"/>
</dbReference>
<keyword evidence="7" id="KW-0949">S-adenosyl-L-methionine</keyword>
<evidence type="ECO:0000256" key="5">
    <source>
        <dbReference type="ARBA" id="ARBA00022603"/>
    </source>
</evidence>
<feature type="compositionally biased region" description="Basic and acidic residues" evidence="17">
    <location>
        <begin position="926"/>
        <end position="950"/>
    </location>
</feature>
<keyword evidence="4" id="KW-0678">Repressor</keyword>
<dbReference type="CTD" id="8234336"/>
<dbReference type="Pfam" id="PF18358">
    <property type="entry name" value="Tudor_4"/>
    <property type="match status" value="1"/>
</dbReference>
<name>E0VSB9_PEDHC</name>
<feature type="compositionally biased region" description="Polar residues" evidence="17">
    <location>
        <begin position="508"/>
        <end position="526"/>
    </location>
</feature>
<dbReference type="SUPFAM" id="SSF82199">
    <property type="entry name" value="SET domain"/>
    <property type="match status" value="1"/>
</dbReference>
<keyword evidence="10" id="KW-0862">Zinc</keyword>
<dbReference type="PROSITE" id="PS50868">
    <property type="entry name" value="POST_SET"/>
    <property type="match status" value="1"/>
</dbReference>
<dbReference type="VEuPathDB" id="VectorBase:PHUM415050"/>
<keyword evidence="8" id="KW-0479">Metal-binding</keyword>
<dbReference type="InterPro" id="IPR016177">
    <property type="entry name" value="DNA-bd_dom_sf"/>
</dbReference>
<dbReference type="InterPro" id="IPR007728">
    <property type="entry name" value="Pre-SET_dom"/>
</dbReference>
<dbReference type="HOGENOM" id="CLU_003279_0_0_1"/>
<evidence type="ECO:0000256" key="2">
    <source>
        <dbReference type="ARBA" id="ARBA00004286"/>
    </source>
</evidence>
<feature type="domain" description="Post-SET" evidence="20">
    <location>
        <begin position="1061"/>
        <end position="1077"/>
    </location>
</feature>
<dbReference type="CDD" id="cd10517">
    <property type="entry name" value="SET_SETDB1"/>
    <property type="match status" value="1"/>
</dbReference>
<dbReference type="OrthoDB" id="5792673at2759"/>
<keyword evidence="14" id="KW-0804">Transcription</keyword>
<keyword evidence="6 22" id="KW-0808">Transferase</keyword>
<dbReference type="InterPro" id="IPR001214">
    <property type="entry name" value="SET_dom"/>
</dbReference>
<dbReference type="Pfam" id="PF18359">
    <property type="entry name" value="Tudor_5"/>
    <property type="match status" value="1"/>
</dbReference>
<dbReference type="InterPro" id="IPR003616">
    <property type="entry name" value="Post-SET_dom"/>
</dbReference>
<evidence type="ECO:0000256" key="1">
    <source>
        <dbReference type="ARBA" id="ARBA00004123"/>
    </source>
</evidence>
<keyword evidence="24" id="KW-1185">Reference proteome</keyword>
<feature type="domain" description="MBD" evidence="21">
    <location>
        <begin position="589"/>
        <end position="655"/>
    </location>
</feature>
<dbReference type="GO" id="GO:0046974">
    <property type="term" value="F:histone H3K9 methyltransferase activity"/>
    <property type="evidence" value="ECO:0007669"/>
    <property type="project" value="TreeGrafter"/>
</dbReference>
<dbReference type="GO" id="GO:0003677">
    <property type="term" value="F:DNA binding"/>
    <property type="evidence" value="ECO:0007669"/>
    <property type="project" value="InterPro"/>
</dbReference>
<evidence type="ECO:0000256" key="8">
    <source>
        <dbReference type="ARBA" id="ARBA00022723"/>
    </source>
</evidence>
<dbReference type="GO" id="GO:0005634">
    <property type="term" value="C:nucleus"/>
    <property type="evidence" value="ECO:0007669"/>
    <property type="project" value="UniProtKB-SubCell"/>
</dbReference>
<evidence type="ECO:0000259" key="20">
    <source>
        <dbReference type="PROSITE" id="PS50868"/>
    </source>
</evidence>
<feature type="domain" description="Pre-SET" evidence="19">
    <location>
        <begin position="717"/>
        <end position="789"/>
    </location>
</feature>
<feature type="domain" description="SET" evidence="18">
    <location>
        <begin position="792"/>
        <end position="1052"/>
    </location>
</feature>
<dbReference type="eggNOG" id="KOG1141">
    <property type="taxonomic scope" value="Eukaryota"/>
</dbReference>
<keyword evidence="9" id="KW-0677">Repeat</keyword>
<dbReference type="GO" id="GO:0070828">
    <property type="term" value="P:heterochromatin organization"/>
    <property type="evidence" value="ECO:0007669"/>
    <property type="project" value="TreeGrafter"/>
</dbReference>
<accession>E0VSB9</accession>
<dbReference type="PROSITE" id="PS50867">
    <property type="entry name" value="PRE_SET"/>
    <property type="match status" value="1"/>
</dbReference>
<evidence type="ECO:0000256" key="13">
    <source>
        <dbReference type="ARBA" id="ARBA00023054"/>
    </source>
</evidence>
<gene>
    <name evidence="23" type="primary">8234336</name>
    <name evidence="22" type="ORF">Phum_PHUM415050</name>
</gene>
<dbReference type="Proteomes" id="UP000009046">
    <property type="component" value="Unassembled WGS sequence"/>
</dbReference>
<evidence type="ECO:0000256" key="15">
    <source>
        <dbReference type="ARBA" id="ARBA00023242"/>
    </source>
</evidence>
<dbReference type="RefSeq" id="XP_002429013.1">
    <property type="nucleotide sequence ID" value="XM_002428968.1"/>
</dbReference>
<evidence type="ECO:0000313" key="23">
    <source>
        <dbReference type="EnsemblMetazoa" id="PHUM415050-PA"/>
    </source>
</evidence>
<dbReference type="Pfam" id="PF01429">
    <property type="entry name" value="MBD"/>
    <property type="match status" value="1"/>
</dbReference>
<feature type="region of interest" description="Disordered" evidence="17">
    <location>
        <begin position="506"/>
        <end position="526"/>
    </location>
</feature>
<feature type="coiled-coil region" evidence="16">
    <location>
        <begin position="124"/>
        <end position="158"/>
    </location>
</feature>
<dbReference type="InParanoid" id="E0VSB9"/>
<dbReference type="GeneID" id="8234336"/>
<dbReference type="Pfam" id="PF05033">
    <property type="entry name" value="Pre-SET"/>
    <property type="match status" value="1"/>
</dbReference>
<proteinExistence type="predicted"/>
<dbReference type="EnsemblMetazoa" id="PHUM415050-RA">
    <property type="protein sequence ID" value="PHUM415050-PA"/>
    <property type="gene ID" value="PHUM415050"/>
</dbReference>
<keyword evidence="15" id="KW-0539">Nucleus</keyword>
<keyword evidence="11" id="KW-0156">Chromatin regulator</keyword>
<dbReference type="SMART" id="SM00468">
    <property type="entry name" value="PreSET"/>
    <property type="match status" value="1"/>
</dbReference>
<evidence type="ECO:0000256" key="9">
    <source>
        <dbReference type="ARBA" id="ARBA00022737"/>
    </source>
</evidence>
<evidence type="ECO:0000256" key="10">
    <source>
        <dbReference type="ARBA" id="ARBA00022833"/>
    </source>
</evidence>
<dbReference type="GO" id="GO:0010629">
    <property type="term" value="P:negative regulation of gene expression"/>
    <property type="evidence" value="ECO:0007669"/>
    <property type="project" value="TreeGrafter"/>
</dbReference>
<dbReference type="SUPFAM" id="SSF54171">
    <property type="entry name" value="DNA-binding domain"/>
    <property type="match status" value="1"/>
</dbReference>
<organism>
    <name type="scientific">Pediculus humanus subsp. corporis</name>
    <name type="common">Body louse</name>
    <dbReference type="NCBI Taxonomy" id="121224"/>
    <lineage>
        <taxon>Eukaryota</taxon>
        <taxon>Metazoa</taxon>
        <taxon>Ecdysozoa</taxon>
        <taxon>Arthropoda</taxon>
        <taxon>Hexapoda</taxon>
        <taxon>Insecta</taxon>
        <taxon>Pterygota</taxon>
        <taxon>Neoptera</taxon>
        <taxon>Paraneoptera</taxon>
        <taxon>Psocodea</taxon>
        <taxon>Troctomorpha</taxon>
        <taxon>Phthiraptera</taxon>
        <taxon>Anoplura</taxon>
        <taxon>Pediculidae</taxon>
        <taxon>Pediculus</taxon>
    </lineage>
</organism>
<feature type="region of interest" description="Disordered" evidence="17">
    <location>
        <begin position="884"/>
        <end position="969"/>
    </location>
</feature>
<protein>
    <submittedName>
        <fullName evidence="22">Histone-lysine N-methyltransferase, setb1, putative</fullName>
        <ecNumber evidence="22">2.1.1.43</ecNumber>
    </submittedName>
</protein>
<keyword evidence="13 16" id="KW-0175">Coiled coil</keyword>
<evidence type="ECO:0000256" key="7">
    <source>
        <dbReference type="ARBA" id="ARBA00022691"/>
    </source>
</evidence>
<dbReference type="InterPro" id="IPR046341">
    <property type="entry name" value="SET_dom_sf"/>
</dbReference>
<dbReference type="Pfam" id="PF00856">
    <property type="entry name" value="SET"/>
    <property type="match status" value="1"/>
</dbReference>
<sequence>MESTVIQERKESSINLGEAPVFVLTYFNVPRKKNVLQKVCDECFETALKHQEKMCHLLKNNFSLFEAEFPKQKDDVVVMDSVEEIAEEKILPDSVVSVVEEHLEELLKDALNKYDIDFQIESGQKILTKKIEELEASRKILNDELLSIENQVKESRSAIYKAFSPQIKELQPLNLNDSINQSYGKKLRKSMADALNKILPYNSAPNVPISVNAEPENFESHEVVTLREVEVPKVKLPPIGALNYPSVNVGTLVYVIKDTVFGVWVKAKVVEVLKRENDGVSNFRVQFESSHQGIGQKIVSGKEIAYRKPSSVRYPVGTRIVALFHNSKAPSKSAFYAGIIAEPPKILNMFRYLVFFDDGYAQYVTHHKIMLVCECSKFVYEDFHSDSRDFIKSYLDQYPERPMVKLQKGQLVKTEWNGKWWMARVLVVDGSLAKMHFEADNRTEWIYRGSTRLGPLFQELVAAEARKEQGALSRHRGLGIASLKKVKSNFTKNMPYVEYSVDQDDKLPQSSSLSKNVARKSSVSKLNHQNDNACEKPVDRFRFNEKKEINTKGYIRTMALPRRICGQIFVPHQCGPSCVDWTNFSPAVCKNISPLAIPLLYGYERQITRCRSRKSVSYRGPCGRRMRNIIEMHRYLRITKSMMGLDYFDFDPRVHVLDEFHLEPSMYCTHDISYGHENVPVSCVNEINHSWPSFMDYSTSRIPQEGVNICYDEEFLVCCSCVDDCLDKEKCECWQLTLEGAKYAFKDQIDSKIGYQHKRLLEPLTTGIYECNQRCKCGPTCLNRVAQHPLQLNLQVFKTLKKGWGLRTLNDIPQGGFICIYAGRLHTEQSANDDGRMYGDEYLAELDYIEVVERYKEGYESEVIEPDFENDDEDEKQNCTMDADRSYDEQDESLMNNDDIDYVPEGLSRIPDTENIVNTRGRNKKITSEEKSESEGEKEKEDADNDRDSENVEDDDDEISKKPSKFTAAVPVTEDQPKYRSVREMFGDGADDCYIMDAKSSGNIGRYLNHSCQPNVFVQNVFVDTHDVRFPWVAFFALSYIKAGTELTWDYNYDVGSVPGKVLYCYCNSAECRGRLL</sequence>
<evidence type="ECO:0000259" key="19">
    <source>
        <dbReference type="PROSITE" id="PS50867"/>
    </source>
</evidence>
<dbReference type="PANTHER" id="PTHR46024:SF1">
    <property type="entry name" value="HISTONE-LYSINE N-METHYLTRANSFERASE EGGLESS"/>
    <property type="match status" value="1"/>
</dbReference>
<dbReference type="AlphaFoldDB" id="E0VSB9"/>
<keyword evidence="12" id="KW-0805">Transcription regulation</keyword>
<evidence type="ECO:0000256" key="4">
    <source>
        <dbReference type="ARBA" id="ARBA00022491"/>
    </source>
</evidence>
<dbReference type="EMBL" id="AAZO01005095">
    <property type="status" value="NOT_ANNOTATED_CDS"/>
    <property type="molecule type" value="Genomic_DNA"/>
</dbReference>
<reference evidence="22" key="1">
    <citation type="submission" date="2007-04" db="EMBL/GenBank/DDBJ databases">
        <title>Annotation of Pediculus humanus corporis strain USDA.</title>
        <authorList>
            <person name="Kirkness E."/>
            <person name="Hannick L."/>
            <person name="Hass B."/>
            <person name="Bruggner R."/>
            <person name="Lawson D."/>
            <person name="Bidwell S."/>
            <person name="Joardar V."/>
            <person name="Caler E."/>
            <person name="Walenz B."/>
            <person name="Inman J."/>
            <person name="Schobel S."/>
            <person name="Galinsky K."/>
            <person name="Amedeo P."/>
            <person name="Strausberg R."/>
        </authorList>
    </citation>
    <scope>NUCLEOTIDE SEQUENCE</scope>
    <source>
        <strain evidence="22">USDA</strain>
    </source>
</reference>
<dbReference type="InterPro" id="IPR002999">
    <property type="entry name" value="Tudor"/>
</dbReference>
<dbReference type="GO" id="GO:0032259">
    <property type="term" value="P:methylation"/>
    <property type="evidence" value="ECO:0007669"/>
    <property type="project" value="UniProtKB-KW"/>
</dbReference>
<dbReference type="SMART" id="SM00333">
    <property type="entry name" value="TUDOR"/>
    <property type="match status" value="2"/>
</dbReference>
<evidence type="ECO:0000256" key="14">
    <source>
        <dbReference type="ARBA" id="ARBA00023163"/>
    </source>
</evidence>
<evidence type="ECO:0000256" key="16">
    <source>
        <dbReference type="SAM" id="Coils"/>
    </source>
</evidence>
<dbReference type="PROSITE" id="PS50982">
    <property type="entry name" value="MBD"/>
    <property type="match status" value="1"/>
</dbReference>